<evidence type="ECO:0000313" key="6">
    <source>
        <dbReference type="Proteomes" id="UP000179524"/>
    </source>
</evidence>
<evidence type="ECO:0000256" key="2">
    <source>
        <dbReference type="ARBA" id="ARBA00022679"/>
    </source>
</evidence>
<dbReference type="Gene3D" id="3.40.50.2000">
    <property type="entry name" value="Glycogen Phosphorylase B"/>
    <property type="match status" value="2"/>
</dbReference>
<evidence type="ECO:0000259" key="4">
    <source>
        <dbReference type="Pfam" id="PF13439"/>
    </source>
</evidence>
<evidence type="ECO:0000313" key="5">
    <source>
        <dbReference type="EMBL" id="OIJ11706.1"/>
    </source>
</evidence>
<organism evidence="5 6">
    <name type="scientific">Anaerobacillus alkalilacustris</name>
    <dbReference type="NCBI Taxonomy" id="393763"/>
    <lineage>
        <taxon>Bacteria</taxon>
        <taxon>Bacillati</taxon>
        <taxon>Bacillota</taxon>
        <taxon>Bacilli</taxon>
        <taxon>Bacillales</taxon>
        <taxon>Bacillaceae</taxon>
        <taxon>Anaerobacillus</taxon>
    </lineage>
</organism>
<keyword evidence="6" id="KW-1185">Reference proteome</keyword>
<gene>
    <name evidence="5" type="ORF">BKP37_14775</name>
</gene>
<protein>
    <submittedName>
        <fullName evidence="5">Glycosyl transferase</fullName>
    </submittedName>
</protein>
<dbReference type="InterPro" id="IPR001296">
    <property type="entry name" value="Glyco_trans_1"/>
</dbReference>
<dbReference type="PANTHER" id="PTHR12526">
    <property type="entry name" value="GLYCOSYLTRANSFERASE"/>
    <property type="match status" value="1"/>
</dbReference>
<sequence>MKDSKTVVHISTVHNPEDPRIFHKECQTLKKAGFDVRFIVSTTEETKPNSDVKIIPLKKYKNKLSRMLFSTIEAYRKARKQKADYYHIHDPELLPVAWLLKTKRNVVIYDIHEDYETSIMQKEYLPKFLRKFIANAYKMVEQAFSKNLELCLAEKYYKEKYPRGTCILNYPILNKTMMNRERKSTTIDSPLLYTGNLSVERGALIHATLPRIDERLFVYFYGRCPQKLATKMYEIAGNKKEQLKLKGIDQYVPKKEIDDAYMSQSWLAGIALFPPTEHYMRKELTKFFEYMSAGIPIVCSNFPVWKDFVEKYSCGLVVDPYDENQIKKVIEYLRENPNEVKKMGNNGKKAVQSELNWEKEGEKLVVWYNEIWERKYKFGE</sequence>
<proteinExistence type="predicted"/>
<feature type="domain" description="Glycosyltransferase subfamily 4-like N-terminal" evidence="4">
    <location>
        <begin position="26"/>
        <end position="149"/>
    </location>
</feature>
<dbReference type="Proteomes" id="UP000179524">
    <property type="component" value="Unassembled WGS sequence"/>
</dbReference>
<dbReference type="EMBL" id="MLQR01000036">
    <property type="protein sequence ID" value="OIJ11706.1"/>
    <property type="molecule type" value="Genomic_DNA"/>
</dbReference>
<dbReference type="Pfam" id="PF00534">
    <property type="entry name" value="Glycos_transf_1"/>
    <property type="match status" value="1"/>
</dbReference>
<dbReference type="AlphaFoldDB" id="A0A1S2LH52"/>
<dbReference type="PANTHER" id="PTHR12526:SF629">
    <property type="entry name" value="TEICHURONIC ACID BIOSYNTHESIS GLYCOSYLTRANSFERASE TUAH-RELATED"/>
    <property type="match status" value="1"/>
</dbReference>
<comment type="caution">
    <text evidence="5">The sequence shown here is derived from an EMBL/GenBank/DDBJ whole genome shotgun (WGS) entry which is preliminary data.</text>
</comment>
<name>A0A1S2LH52_9BACI</name>
<dbReference type="GO" id="GO:0016757">
    <property type="term" value="F:glycosyltransferase activity"/>
    <property type="evidence" value="ECO:0007669"/>
    <property type="project" value="UniProtKB-KW"/>
</dbReference>
<dbReference type="Pfam" id="PF13439">
    <property type="entry name" value="Glyco_transf_4"/>
    <property type="match status" value="1"/>
</dbReference>
<dbReference type="OrthoDB" id="9813214at2"/>
<dbReference type="SUPFAM" id="SSF53756">
    <property type="entry name" value="UDP-Glycosyltransferase/glycogen phosphorylase"/>
    <property type="match status" value="1"/>
</dbReference>
<dbReference type="InterPro" id="IPR028098">
    <property type="entry name" value="Glyco_trans_4-like_N"/>
</dbReference>
<feature type="domain" description="Glycosyl transferase family 1" evidence="3">
    <location>
        <begin position="288"/>
        <end position="349"/>
    </location>
</feature>
<evidence type="ECO:0000256" key="1">
    <source>
        <dbReference type="ARBA" id="ARBA00022676"/>
    </source>
</evidence>
<keyword evidence="2 5" id="KW-0808">Transferase</keyword>
<reference evidence="5 6" key="1">
    <citation type="submission" date="2016-10" db="EMBL/GenBank/DDBJ databases">
        <title>Draft genome sequences of four alkaliphilic bacteria belonging to the Anaerobacillus genus.</title>
        <authorList>
            <person name="Bassil N.M."/>
            <person name="Lloyd J.R."/>
        </authorList>
    </citation>
    <scope>NUCLEOTIDE SEQUENCE [LARGE SCALE GENOMIC DNA]</scope>
    <source>
        <strain evidence="5 6">DSM 18345</strain>
    </source>
</reference>
<evidence type="ECO:0000259" key="3">
    <source>
        <dbReference type="Pfam" id="PF00534"/>
    </source>
</evidence>
<keyword evidence="1" id="KW-0328">Glycosyltransferase</keyword>
<dbReference type="RefSeq" id="WP_071310385.1">
    <property type="nucleotide sequence ID" value="NZ_MLQR01000036.1"/>
</dbReference>
<accession>A0A1S2LH52</accession>